<evidence type="ECO:0000256" key="7">
    <source>
        <dbReference type="ARBA" id="ARBA00093423"/>
    </source>
</evidence>
<evidence type="ECO:0000259" key="12">
    <source>
        <dbReference type="PROSITE" id="PS50865"/>
    </source>
</evidence>
<evidence type="ECO:0000256" key="10">
    <source>
        <dbReference type="PROSITE-ProRule" id="PRU00134"/>
    </source>
</evidence>
<dbReference type="STRING" id="283909.R7T4C3"/>
<dbReference type="Proteomes" id="UP000014760">
    <property type="component" value="Unassembled WGS sequence"/>
</dbReference>
<name>R7T4C3_CAPTE</name>
<evidence type="ECO:0000256" key="5">
    <source>
        <dbReference type="ARBA" id="ARBA00022771"/>
    </source>
</evidence>
<dbReference type="GO" id="GO:0005737">
    <property type="term" value="C:cytoplasm"/>
    <property type="evidence" value="ECO:0007669"/>
    <property type="project" value="TreeGrafter"/>
</dbReference>
<dbReference type="Gene3D" id="1.10.220.160">
    <property type="match status" value="1"/>
</dbReference>
<reference evidence="14" key="3">
    <citation type="submission" date="2015-06" db="UniProtKB">
        <authorList>
            <consortium name="EnsemblMetazoa"/>
        </authorList>
    </citation>
    <scope>IDENTIFICATION</scope>
</reference>
<keyword evidence="4" id="KW-0479">Metal-binding</keyword>
<protein>
    <recommendedName>
        <fullName evidence="8">Protein-lysine N-methyltransferase SMYD4</fullName>
    </recommendedName>
    <alternativeName>
        <fullName evidence="9">SET and MYND domain-containing protein 4</fullName>
    </alternativeName>
</protein>
<evidence type="ECO:0000256" key="8">
    <source>
        <dbReference type="ARBA" id="ARBA00093635"/>
    </source>
</evidence>
<keyword evidence="5 10" id="KW-0863">Zinc-finger</keyword>
<evidence type="ECO:0000256" key="9">
    <source>
        <dbReference type="ARBA" id="ARBA00093680"/>
    </source>
</evidence>
<feature type="domain" description="SET" evidence="11">
    <location>
        <begin position="178"/>
        <end position="449"/>
    </location>
</feature>
<dbReference type="GO" id="GO:0005634">
    <property type="term" value="C:nucleus"/>
    <property type="evidence" value="ECO:0007669"/>
    <property type="project" value="TreeGrafter"/>
</dbReference>
<keyword evidence="6" id="KW-0862">Zinc</keyword>
<feature type="domain" description="MYND-type" evidence="12">
    <location>
        <begin position="223"/>
        <end position="262"/>
    </location>
</feature>
<dbReference type="InterPro" id="IPR052097">
    <property type="entry name" value="SET-MYND_domain_protein"/>
</dbReference>
<evidence type="ECO:0000256" key="3">
    <source>
        <dbReference type="ARBA" id="ARBA00022691"/>
    </source>
</evidence>
<dbReference type="AlphaFoldDB" id="R7T4C3"/>
<keyword evidence="1" id="KW-0489">Methyltransferase</keyword>
<dbReference type="InterPro" id="IPR002893">
    <property type="entry name" value="Znf_MYND"/>
</dbReference>
<dbReference type="OMA" id="HRYADAC"/>
<dbReference type="EnsemblMetazoa" id="CapteT118237">
    <property type="protein sequence ID" value="CapteP118237"/>
    <property type="gene ID" value="CapteG118237"/>
</dbReference>
<evidence type="ECO:0000256" key="2">
    <source>
        <dbReference type="ARBA" id="ARBA00022679"/>
    </source>
</evidence>
<dbReference type="CDD" id="cd10536">
    <property type="entry name" value="SET_SMYD4"/>
    <property type="match status" value="1"/>
</dbReference>
<dbReference type="PANTHER" id="PTHR46165">
    <property type="entry name" value="SET AND MYND DOMAIN-CONTAINING PROTEIN 4"/>
    <property type="match status" value="1"/>
</dbReference>
<dbReference type="HOGENOM" id="CLU_021727_3_0_1"/>
<dbReference type="PROSITE" id="PS50865">
    <property type="entry name" value="ZF_MYND_2"/>
    <property type="match status" value="1"/>
</dbReference>
<sequence>MFNKVTSKLKSESKIDGISKEFGALSSDQDRASYALSLAAVEEFIRPGPLVQLKSVEHSLSFKTTGNTAYRASEYRDAVQLYTDSIAWAPMLTDGGEDALSLAYGNRSAALYQLQQYEACIRDIDRALTEQYPPRLLHKVFHRKAMCRLNLEQFEAAEESFLQPNQPDSHDQYVSLSSACSVASTENEGRFITAVRNIAPGEIVLIEKPFASVLLRANYSNHCHHCLKHTLEGIPCRTCPDARFCSEACRDTAMQTYHQYECSVLNTLHHSQINKFGCLAFRAITKQSYQSLKDIRAQDLPLNGCHSDGLYRPQDYNTIIQLVTHAKDRPVQDLFHRTVMAVYLLKLLQQTSYFNGEEDVEMQAYIAGLFLSHLQSFPCNAHEVPELYLDPNAIDLSMPNELGAGIYSTLSLFNHSCDPGVNRNFYGDTCVVRAIKTIRKGHQVSDNYGALYATNTLKERHDKLQPQYFFSCRCEPCSNDWPLYQKINIDSPRYKCTQCQKEMTRDDITNCCSSNIEEIRAKFNKSEVEFRSAFEDLLACRVEEALPVFLRHLALIQEMIVLPWRQFNDCQEALKQCYSLMGNSNTSCALHNGNIF</sequence>
<dbReference type="Gene3D" id="6.10.140.2220">
    <property type="match status" value="1"/>
</dbReference>
<gene>
    <name evidence="13" type="ORF">CAPTEDRAFT_118237</name>
</gene>
<keyword evidence="15" id="KW-1185">Reference proteome</keyword>
<keyword evidence="2" id="KW-0808">Transferase</keyword>
<dbReference type="GO" id="GO:0032259">
    <property type="term" value="P:methylation"/>
    <property type="evidence" value="ECO:0007669"/>
    <property type="project" value="UniProtKB-KW"/>
</dbReference>
<keyword evidence="3" id="KW-0949">S-adenosyl-L-methionine</keyword>
<dbReference type="SUPFAM" id="SSF82199">
    <property type="entry name" value="SET domain"/>
    <property type="match status" value="1"/>
</dbReference>
<dbReference type="InterPro" id="IPR044421">
    <property type="entry name" value="SMYD4_SET"/>
</dbReference>
<dbReference type="PANTHER" id="PTHR46165:SF7">
    <property type="entry name" value="SET AND MYND DOMAIN-CONTAINING PROTEIN 4"/>
    <property type="match status" value="1"/>
</dbReference>
<evidence type="ECO:0000259" key="11">
    <source>
        <dbReference type="PROSITE" id="PS50280"/>
    </source>
</evidence>
<organism evidence="13">
    <name type="scientific">Capitella teleta</name>
    <name type="common">Polychaete worm</name>
    <dbReference type="NCBI Taxonomy" id="283909"/>
    <lineage>
        <taxon>Eukaryota</taxon>
        <taxon>Metazoa</taxon>
        <taxon>Spiralia</taxon>
        <taxon>Lophotrochozoa</taxon>
        <taxon>Annelida</taxon>
        <taxon>Polychaeta</taxon>
        <taxon>Sedentaria</taxon>
        <taxon>Scolecida</taxon>
        <taxon>Capitellidae</taxon>
        <taxon>Capitella</taxon>
    </lineage>
</organism>
<evidence type="ECO:0000313" key="14">
    <source>
        <dbReference type="EnsemblMetazoa" id="CapteP118237"/>
    </source>
</evidence>
<accession>R7T4C3</accession>
<reference evidence="13 15" key="2">
    <citation type="journal article" date="2013" name="Nature">
        <title>Insights into bilaterian evolution from three spiralian genomes.</title>
        <authorList>
            <person name="Simakov O."/>
            <person name="Marletaz F."/>
            <person name="Cho S.J."/>
            <person name="Edsinger-Gonzales E."/>
            <person name="Havlak P."/>
            <person name="Hellsten U."/>
            <person name="Kuo D.H."/>
            <person name="Larsson T."/>
            <person name="Lv J."/>
            <person name="Arendt D."/>
            <person name="Savage R."/>
            <person name="Osoegawa K."/>
            <person name="de Jong P."/>
            <person name="Grimwood J."/>
            <person name="Chapman J.A."/>
            <person name="Shapiro H."/>
            <person name="Aerts A."/>
            <person name="Otillar R.P."/>
            <person name="Terry A.Y."/>
            <person name="Boore J.L."/>
            <person name="Grigoriev I.V."/>
            <person name="Lindberg D.R."/>
            <person name="Seaver E.C."/>
            <person name="Weisblat D.A."/>
            <person name="Putnam N.H."/>
            <person name="Rokhsar D.S."/>
        </authorList>
    </citation>
    <scope>NUCLEOTIDE SEQUENCE</scope>
    <source>
        <strain evidence="13 15">I ESC-2004</strain>
    </source>
</reference>
<evidence type="ECO:0000256" key="1">
    <source>
        <dbReference type="ARBA" id="ARBA00022603"/>
    </source>
</evidence>
<dbReference type="InterPro" id="IPR046341">
    <property type="entry name" value="SET_dom_sf"/>
</dbReference>
<dbReference type="EMBL" id="AMQN01015657">
    <property type="status" value="NOT_ANNOTATED_CDS"/>
    <property type="molecule type" value="Genomic_DNA"/>
</dbReference>
<dbReference type="Gene3D" id="2.170.270.10">
    <property type="entry name" value="SET domain"/>
    <property type="match status" value="1"/>
</dbReference>
<dbReference type="EMBL" id="KB312122">
    <property type="protein sequence ID" value="ELT87827.1"/>
    <property type="molecule type" value="Genomic_DNA"/>
</dbReference>
<dbReference type="Pfam" id="PF01753">
    <property type="entry name" value="zf-MYND"/>
    <property type="match status" value="1"/>
</dbReference>
<dbReference type="SUPFAM" id="SSF48452">
    <property type="entry name" value="TPR-like"/>
    <property type="match status" value="1"/>
</dbReference>
<dbReference type="GO" id="GO:0008270">
    <property type="term" value="F:zinc ion binding"/>
    <property type="evidence" value="ECO:0007669"/>
    <property type="project" value="UniProtKB-KW"/>
</dbReference>
<dbReference type="InterPro" id="IPR011990">
    <property type="entry name" value="TPR-like_helical_dom_sf"/>
</dbReference>
<dbReference type="GO" id="GO:0008168">
    <property type="term" value="F:methyltransferase activity"/>
    <property type="evidence" value="ECO:0007669"/>
    <property type="project" value="UniProtKB-KW"/>
</dbReference>
<reference evidence="15" key="1">
    <citation type="submission" date="2012-12" db="EMBL/GenBank/DDBJ databases">
        <authorList>
            <person name="Hellsten U."/>
            <person name="Grimwood J."/>
            <person name="Chapman J.A."/>
            <person name="Shapiro H."/>
            <person name="Aerts A."/>
            <person name="Otillar R.P."/>
            <person name="Terry A.Y."/>
            <person name="Boore J.L."/>
            <person name="Simakov O."/>
            <person name="Marletaz F."/>
            <person name="Cho S.-J."/>
            <person name="Edsinger-Gonzales E."/>
            <person name="Havlak P."/>
            <person name="Kuo D.-H."/>
            <person name="Larsson T."/>
            <person name="Lv J."/>
            <person name="Arendt D."/>
            <person name="Savage R."/>
            <person name="Osoegawa K."/>
            <person name="de Jong P."/>
            <person name="Lindberg D.R."/>
            <person name="Seaver E.C."/>
            <person name="Weisblat D.A."/>
            <person name="Putnam N.H."/>
            <person name="Grigoriev I.V."/>
            <person name="Rokhsar D.S."/>
        </authorList>
    </citation>
    <scope>NUCLEOTIDE SEQUENCE</scope>
    <source>
        <strain evidence="15">I ESC-2004</strain>
    </source>
</reference>
<dbReference type="GO" id="GO:0042826">
    <property type="term" value="F:histone deacetylase binding"/>
    <property type="evidence" value="ECO:0007669"/>
    <property type="project" value="TreeGrafter"/>
</dbReference>
<evidence type="ECO:0000313" key="15">
    <source>
        <dbReference type="Proteomes" id="UP000014760"/>
    </source>
</evidence>
<comment type="function">
    <text evidence="7">Protein-lysine N-methyltransferase. Monomethylates PRMT5, modulating its transcriptional activity. May also act as a histone methyltransferase. Plays a critical role in cardiac development. Acts as a key epigenetic regulator of gene expression during cardiac development via its dual activities as a methyltransferase and negative regulator of HDAC1.</text>
</comment>
<dbReference type="Pfam" id="PF00856">
    <property type="entry name" value="SET"/>
    <property type="match status" value="1"/>
</dbReference>
<dbReference type="SUPFAM" id="SSF144232">
    <property type="entry name" value="HIT/MYND zinc finger-like"/>
    <property type="match status" value="1"/>
</dbReference>
<dbReference type="PROSITE" id="PS50280">
    <property type="entry name" value="SET"/>
    <property type="match status" value="1"/>
</dbReference>
<evidence type="ECO:0000256" key="6">
    <source>
        <dbReference type="ARBA" id="ARBA00022833"/>
    </source>
</evidence>
<proteinExistence type="predicted"/>
<evidence type="ECO:0000313" key="13">
    <source>
        <dbReference type="EMBL" id="ELT87827.1"/>
    </source>
</evidence>
<dbReference type="OrthoDB" id="5945798at2759"/>
<dbReference type="Gene3D" id="1.25.40.10">
    <property type="entry name" value="Tetratricopeptide repeat domain"/>
    <property type="match status" value="1"/>
</dbReference>
<dbReference type="InterPro" id="IPR001214">
    <property type="entry name" value="SET_dom"/>
</dbReference>
<evidence type="ECO:0000256" key="4">
    <source>
        <dbReference type="ARBA" id="ARBA00022723"/>
    </source>
</evidence>